<evidence type="ECO:0000256" key="2">
    <source>
        <dbReference type="SAM" id="Phobius"/>
    </source>
</evidence>
<evidence type="ECO:0000313" key="4">
    <source>
        <dbReference type="Proteomes" id="UP000335636"/>
    </source>
</evidence>
<gene>
    <name evidence="3" type="ORF">MONAX_5E015452</name>
</gene>
<dbReference type="Proteomes" id="UP000335636">
    <property type="component" value="Unassembled WGS sequence"/>
</dbReference>
<name>A0A5E4DAW4_MARMO</name>
<feature type="region of interest" description="Disordered" evidence="1">
    <location>
        <begin position="44"/>
        <end position="75"/>
    </location>
</feature>
<dbReference type="EMBL" id="CABDUW010006633">
    <property type="protein sequence ID" value="VTJ91175.1"/>
    <property type="molecule type" value="Genomic_DNA"/>
</dbReference>
<protein>
    <submittedName>
        <fullName evidence="3">Uncharacterized protein</fullName>
    </submittedName>
</protein>
<comment type="caution">
    <text evidence="3">The sequence shown here is derived from an EMBL/GenBank/DDBJ whole genome shotgun (WGS) entry which is preliminary data.</text>
</comment>
<proteinExistence type="predicted"/>
<feature type="transmembrane region" description="Helical" evidence="2">
    <location>
        <begin position="12"/>
        <end position="34"/>
    </location>
</feature>
<keyword evidence="4" id="KW-1185">Reference proteome</keyword>
<keyword evidence="2" id="KW-0472">Membrane</keyword>
<evidence type="ECO:0000313" key="3">
    <source>
        <dbReference type="EMBL" id="VTJ91175.1"/>
    </source>
</evidence>
<accession>A0A5E4DAW4</accession>
<keyword evidence="2" id="KW-1133">Transmembrane helix</keyword>
<reference evidence="3" key="1">
    <citation type="submission" date="2019-04" db="EMBL/GenBank/DDBJ databases">
        <authorList>
            <person name="Alioto T."/>
            <person name="Alioto T."/>
        </authorList>
    </citation>
    <scope>NUCLEOTIDE SEQUENCE [LARGE SCALE GENOMIC DNA]</scope>
</reference>
<evidence type="ECO:0000256" key="1">
    <source>
        <dbReference type="SAM" id="MobiDB-lite"/>
    </source>
</evidence>
<feature type="non-terminal residue" evidence="3">
    <location>
        <position position="1"/>
    </location>
</feature>
<dbReference type="AlphaFoldDB" id="A0A5E4DAW4"/>
<keyword evidence="2" id="KW-0812">Transmembrane</keyword>
<sequence length="103" mass="10708">EERTPGLPVGAVAGIVTGVLVGVALVAALGCFLLHTRNGRASVQLGLREHHTPASRPGQGPSDSSTSLAPPPGHRAAVPIYQELLNPDLDIYCRVDHKADVDS</sequence>
<organism evidence="3 4">
    <name type="scientific">Marmota monax</name>
    <name type="common">Woodchuck</name>
    <dbReference type="NCBI Taxonomy" id="9995"/>
    <lineage>
        <taxon>Eukaryota</taxon>
        <taxon>Metazoa</taxon>
        <taxon>Chordata</taxon>
        <taxon>Craniata</taxon>
        <taxon>Vertebrata</taxon>
        <taxon>Euteleostomi</taxon>
        <taxon>Mammalia</taxon>
        <taxon>Eutheria</taxon>
        <taxon>Euarchontoglires</taxon>
        <taxon>Glires</taxon>
        <taxon>Rodentia</taxon>
        <taxon>Sciuromorpha</taxon>
        <taxon>Sciuridae</taxon>
        <taxon>Xerinae</taxon>
        <taxon>Marmotini</taxon>
        <taxon>Marmota</taxon>
    </lineage>
</organism>